<feature type="chain" id="PRO_5006940199" evidence="7">
    <location>
        <begin position="25"/>
        <end position="747"/>
    </location>
</feature>
<dbReference type="PANTHER" id="PTHR31361:SF1">
    <property type="entry name" value="BETA-GLUCAN SYNTHESIS-ASSOCIATED PROTEIN KRE6-RELATED"/>
    <property type="match status" value="1"/>
</dbReference>
<comment type="subcellular location">
    <subcellularLocation>
        <location evidence="1">Membrane</location>
    </subcellularLocation>
</comment>
<dbReference type="STRING" id="4790.A0A0W8C7J6"/>
<gene>
    <name evidence="8" type="ORF">AM587_10004318</name>
</gene>
<accession>A0A0W8C7J6</accession>
<keyword evidence="4" id="KW-0961">Cell wall biogenesis/degradation</keyword>
<dbReference type="OrthoDB" id="412647at2759"/>
<evidence type="ECO:0000256" key="6">
    <source>
        <dbReference type="SAM" id="Phobius"/>
    </source>
</evidence>
<keyword evidence="6" id="KW-0812">Transmembrane</keyword>
<dbReference type="Gene3D" id="2.60.120.200">
    <property type="match status" value="2"/>
</dbReference>
<feature type="transmembrane region" description="Helical" evidence="6">
    <location>
        <begin position="683"/>
        <end position="707"/>
    </location>
</feature>
<sequence>MLALPRLWAIPSLLWLVVGHHCWAARPSRRTDNQLVTQSGLKMWVDPETPHERYTWKTSRGHTWDLVMSDEFNTPGRSFRPGDDHLWTSIEKPDGVNDAMEIYAHNKTTTACDKASSVCSFQIELEDAVIQLQVWNSYLQTPGFENVTFFYRGGMVQSWNKFCIQGGMIEVRAQLPGALTETSGNPDILLDSSARARSLRYYPTWPGIWMMGNLGRAIFSGSTNRMWPFSYDACDPDTLTPTNQRISACDADPGSGMNPHQGRGAPEIDIVEGGGTTISSSIQVGPGMPPDFRVIPPAGENKLCIYSSSCETLGANIPGIPESVYLGTRGHQSWYQNMRYAANNFCQRNISEVQSYTKVEAALTVGIEDNMCSVTTCPASLDINSDLDYMNAEGDDRWGINSNGTCFSAMNSYMGEFICSAGNPDPSCKPLDGVPVLLQDGSSFAFQMDALSANWPVHMAVYTDFVEYQVEWVPGSNGYVRWMLSGDPLYEIPAKTITDPPQGASVQNPSKIMIEEPMYIIFNVAMSSKWGAQPPNPKNPCRGDGLDPVANAICDSFPMHLKIDYIRVYQDLSSGSNMSIGCDPATHPTCQWILDHLDEYEDEENKLVEVHGKAFCRTDADCTVQTAHRRRRNSSQTFSDRRSTVVLTGRCVNKRCECSSKSWAGPRCIVPTKSSAVSFGPPVVLAACIGSLFLVLGIASCVAICFARKKTKEAIKTERKVKQQQRQQYELMRRQSSQHLQSAWSSE</sequence>
<dbReference type="PANTHER" id="PTHR31361">
    <property type="entry name" value="BETA-GLUCAN SYNTHESIS-ASSOCIATED PROTEIN KRE6-RELATED"/>
    <property type="match status" value="1"/>
</dbReference>
<evidence type="ECO:0000313" key="9">
    <source>
        <dbReference type="Proteomes" id="UP000052943"/>
    </source>
</evidence>
<proteinExistence type="predicted"/>
<evidence type="ECO:0000256" key="1">
    <source>
        <dbReference type="ARBA" id="ARBA00004370"/>
    </source>
</evidence>
<keyword evidence="6" id="KW-1133">Transmembrane helix</keyword>
<name>A0A0W8C7J6_PHYNI</name>
<feature type="signal peptide" evidence="7">
    <location>
        <begin position="1"/>
        <end position="24"/>
    </location>
</feature>
<dbReference type="GO" id="GO:0006078">
    <property type="term" value="P:(1-&gt;6)-beta-D-glucan biosynthetic process"/>
    <property type="evidence" value="ECO:0007669"/>
    <property type="project" value="TreeGrafter"/>
</dbReference>
<feature type="region of interest" description="Disordered" evidence="5">
    <location>
        <begin position="726"/>
        <end position="747"/>
    </location>
</feature>
<dbReference type="EMBL" id="LNFO01004654">
    <property type="protein sequence ID" value="KUF79954.1"/>
    <property type="molecule type" value="Genomic_DNA"/>
</dbReference>
<dbReference type="AlphaFoldDB" id="A0A0W8C7J6"/>
<evidence type="ECO:0000313" key="8">
    <source>
        <dbReference type="EMBL" id="KUF79954.1"/>
    </source>
</evidence>
<keyword evidence="3" id="KW-0325">Glycoprotein</keyword>
<evidence type="ECO:0000256" key="4">
    <source>
        <dbReference type="ARBA" id="ARBA00023316"/>
    </source>
</evidence>
<dbReference type="GO" id="GO:0005789">
    <property type="term" value="C:endoplasmic reticulum membrane"/>
    <property type="evidence" value="ECO:0007669"/>
    <property type="project" value="TreeGrafter"/>
</dbReference>
<reference evidence="8 9" key="1">
    <citation type="submission" date="2015-11" db="EMBL/GenBank/DDBJ databases">
        <title>Genomes and virulence difference between two physiological races of Phytophthora nicotianae.</title>
        <authorList>
            <person name="Liu H."/>
            <person name="Ma X."/>
            <person name="Yu H."/>
            <person name="Fang D."/>
            <person name="Li Y."/>
            <person name="Wang X."/>
            <person name="Wang W."/>
            <person name="Dong Y."/>
            <person name="Xiao B."/>
        </authorList>
    </citation>
    <scope>NUCLEOTIDE SEQUENCE [LARGE SCALE GENOMIC DNA]</scope>
    <source>
        <strain evidence="9">race 0</strain>
    </source>
</reference>
<dbReference type="SUPFAM" id="SSF49899">
    <property type="entry name" value="Concanavalin A-like lectins/glucanases"/>
    <property type="match status" value="2"/>
</dbReference>
<evidence type="ECO:0000256" key="7">
    <source>
        <dbReference type="SAM" id="SignalP"/>
    </source>
</evidence>
<organism evidence="8 9">
    <name type="scientific">Phytophthora nicotianae</name>
    <name type="common">Potato buckeye rot agent</name>
    <name type="synonym">Phytophthora parasitica</name>
    <dbReference type="NCBI Taxonomy" id="4792"/>
    <lineage>
        <taxon>Eukaryota</taxon>
        <taxon>Sar</taxon>
        <taxon>Stramenopiles</taxon>
        <taxon>Oomycota</taxon>
        <taxon>Peronosporomycetes</taxon>
        <taxon>Peronosporales</taxon>
        <taxon>Peronosporaceae</taxon>
        <taxon>Phytophthora</taxon>
    </lineage>
</organism>
<dbReference type="GO" id="GO:0071555">
    <property type="term" value="P:cell wall organization"/>
    <property type="evidence" value="ECO:0007669"/>
    <property type="project" value="UniProtKB-KW"/>
</dbReference>
<keyword evidence="7" id="KW-0732">Signal</keyword>
<dbReference type="Pfam" id="PF03935">
    <property type="entry name" value="SKN1_KRE6_Sbg1"/>
    <property type="match status" value="2"/>
</dbReference>
<dbReference type="InterPro" id="IPR013320">
    <property type="entry name" value="ConA-like_dom_sf"/>
</dbReference>
<evidence type="ECO:0000256" key="5">
    <source>
        <dbReference type="SAM" id="MobiDB-lite"/>
    </source>
</evidence>
<dbReference type="Proteomes" id="UP000052943">
    <property type="component" value="Unassembled WGS sequence"/>
</dbReference>
<comment type="caution">
    <text evidence="8">The sequence shown here is derived from an EMBL/GenBank/DDBJ whole genome shotgun (WGS) entry which is preliminary data.</text>
</comment>
<evidence type="ECO:0000256" key="2">
    <source>
        <dbReference type="ARBA" id="ARBA00023136"/>
    </source>
</evidence>
<protein>
    <submittedName>
        <fullName evidence="8">Beta-glucan synthesis-associated protein SKN1</fullName>
    </submittedName>
</protein>
<evidence type="ECO:0000256" key="3">
    <source>
        <dbReference type="ARBA" id="ARBA00023180"/>
    </source>
</evidence>
<dbReference type="InterPro" id="IPR005629">
    <property type="entry name" value="Skn1/Kre6/Sbg1"/>
</dbReference>
<dbReference type="GO" id="GO:0015926">
    <property type="term" value="F:glucosidase activity"/>
    <property type="evidence" value="ECO:0007669"/>
    <property type="project" value="TreeGrafter"/>
</dbReference>
<dbReference type="GO" id="GO:0005886">
    <property type="term" value="C:plasma membrane"/>
    <property type="evidence" value="ECO:0007669"/>
    <property type="project" value="TreeGrafter"/>
</dbReference>
<keyword evidence="2 6" id="KW-0472">Membrane</keyword>